<dbReference type="PANTHER" id="PTHR15296">
    <property type="entry name" value="MEMBRANE-ASSOCIATED PROTEIN MAP17"/>
    <property type="match status" value="1"/>
</dbReference>
<evidence type="ECO:0000256" key="4">
    <source>
        <dbReference type="ARBA" id="ARBA00022692"/>
    </source>
</evidence>
<evidence type="ECO:0000256" key="1">
    <source>
        <dbReference type="ARBA" id="ARBA00018942"/>
    </source>
</evidence>
<keyword evidence="2" id="KW-1003">Cell membrane</keyword>
<keyword evidence="12" id="KW-1185">Reference proteome</keyword>
<dbReference type="Ensembl" id="ENSCMMT00000022725.1">
    <property type="protein sequence ID" value="ENSCMMP00000020727.1"/>
    <property type="gene ID" value="ENSCMMG00000013059.1"/>
</dbReference>
<evidence type="ECO:0000256" key="6">
    <source>
        <dbReference type="ARBA" id="ARBA00023136"/>
    </source>
</evidence>
<keyword evidence="4 10" id="KW-0812">Transmembrane</keyword>
<evidence type="ECO:0000313" key="12">
    <source>
        <dbReference type="Proteomes" id="UP000694556"/>
    </source>
</evidence>
<reference evidence="11" key="3">
    <citation type="submission" date="2025-09" db="UniProtKB">
        <authorList>
            <consortium name="Ensembl"/>
        </authorList>
    </citation>
    <scope>IDENTIFICATION</scope>
</reference>
<evidence type="ECO:0000256" key="5">
    <source>
        <dbReference type="ARBA" id="ARBA00022989"/>
    </source>
</evidence>
<protein>
    <recommendedName>
        <fullName evidence="1">PDZK1-interacting protein 1</fullName>
    </recommendedName>
</protein>
<dbReference type="Proteomes" id="UP000694556">
    <property type="component" value="Chromosome 8"/>
</dbReference>
<comment type="subcellular location">
    <subcellularLocation>
        <location evidence="7">Apical cell membrane</location>
        <topology evidence="7">Single-pass membrane protein</topology>
    </subcellularLocation>
</comment>
<comment type="subunit">
    <text evidence="9">Forms a heterodimer (via N-terminal transmembrane helix) with SLC5A2/SGLT2 (via TM13); this interaction enhances SLC5A2 transporter activity. Interacts with PDZK1.</text>
</comment>
<evidence type="ECO:0000256" key="8">
    <source>
        <dbReference type="ARBA" id="ARBA00049650"/>
    </source>
</evidence>
<accession>A0A8C3CLP8</accession>
<sequence length="117" mass="12249">ARSHLLEPLCLLFWANSRLGKLQPWSQGVIAVVVFLVLVAIVFVVNRFCLEAPAAGLGAAGGGRSMNLTSVRKGRQLGALPALHCRLGSSYGLEMLPAPWEGLGNRPWAGTGGGSKG</sequence>
<name>A0A8C3CLP8_CAIMO</name>
<dbReference type="GO" id="GO:0016324">
    <property type="term" value="C:apical plasma membrane"/>
    <property type="evidence" value="ECO:0007669"/>
    <property type="project" value="UniProtKB-SubCell"/>
</dbReference>
<reference evidence="11" key="1">
    <citation type="submission" date="2018-09" db="EMBL/GenBank/DDBJ databases">
        <title>Common duck and Muscovy duck high density SNP chip.</title>
        <authorList>
            <person name="Vignal A."/>
            <person name="Thebault N."/>
            <person name="Warren W.C."/>
        </authorList>
    </citation>
    <scope>NUCLEOTIDE SEQUENCE [LARGE SCALE GENOMIC DNA]</scope>
</reference>
<keyword evidence="6 10" id="KW-0472">Membrane</keyword>
<dbReference type="InterPro" id="IPR031627">
    <property type="entry name" value="PDZK1IP1/SMIM24"/>
</dbReference>
<dbReference type="AlphaFoldDB" id="A0A8C3CLP8"/>
<keyword evidence="5 10" id="KW-1133">Transmembrane helix</keyword>
<evidence type="ECO:0000256" key="3">
    <source>
        <dbReference type="ARBA" id="ARBA00022553"/>
    </source>
</evidence>
<dbReference type="Pfam" id="PF15807">
    <property type="entry name" value="MAP17"/>
    <property type="match status" value="1"/>
</dbReference>
<reference evidence="11" key="2">
    <citation type="submission" date="2025-08" db="UniProtKB">
        <authorList>
            <consortium name="Ensembl"/>
        </authorList>
    </citation>
    <scope>IDENTIFICATION</scope>
</reference>
<evidence type="ECO:0000256" key="7">
    <source>
        <dbReference type="ARBA" id="ARBA00037861"/>
    </source>
</evidence>
<evidence type="ECO:0000256" key="10">
    <source>
        <dbReference type="SAM" id="Phobius"/>
    </source>
</evidence>
<organism evidence="11 12">
    <name type="scientific">Cairina moschata</name>
    <name type="common">Muscovy duck</name>
    <dbReference type="NCBI Taxonomy" id="8855"/>
    <lineage>
        <taxon>Eukaryota</taxon>
        <taxon>Metazoa</taxon>
        <taxon>Chordata</taxon>
        <taxon>Craniata</taxon>
        <taxon>Vertebrata</taxon>
        <taxon>Euteleostomi</taxon>
        <taxon>Archelosauria</taxon>
        <taxon>Archosauria</taxon>
        <taxon>Dinosauria</taxon>
        <taxon>Saurischia</taxon>
        <taxon>Theropoda</taxon>
        <taxon>Coelurosauria</taxon>
        <taxon>Aves</taxon>
        <taxon>Neognathae</taxon>
        <taxon>Galloanserae</taxon>
        <taxon>Anseriformes</taxon>
        <taxon>Anatidae</taxon>
        <taxon>Anatinae</taxon>
        <taxon>Cairina</taxon>
    </lineage>
</organism>
<proteinExistence type="inferred from homology"/>
<comment type="similarity">
    <text evidence="8">Belongs to the PDZK1-interacting protein 1/SMIM24 family.</text>
</comment>
<evidence type="ECO:0000256" key="9">
    <source>
        <dbReference type="ARBA" id="ARBA00049690"/>
    </source>
</evidence>
<evidence type="ECO:0000313" key="11">
    <source>
        <dbReference type="Ensembl" id="ENSCMMP00000020727.1"/>
    </source>
</evidence>
<feature type="transmembrane region" description="Helical" evidence="10">
    <location>
        <begin position="25"/>
        <end position="45"/>
    </location>
</feature>
<evidence type="ECO:0000256" key="2">
    <source>
        <dbReference type="ARBA" id="ARBA00022475"/>
    </source>
</evidence>
<dbReference type="PANTHER" id="PTHR15296:SF0">
    <property type="entry name" value="PDZK1-INTERACTING PROTEIN 1"/>
    <property type="match status" value="1"/>
</dbReference>
<keyword evidence="3" id="KW-0597">Phosphoprotein</keyword>